<evidence type="ECO:0000313" key="2">
    <source>
        <dbReference type="Proteomes" id="UP000515235"/>
    </source>
</evidence>
<gene>
    <name evidence="1" type="ORF">12C_00039</name>
</gene>
<reference evidence="1 2" key="1">
    <citation type="submission" date="2020-07" db="EMBL/GenBank/DDBJ databases">
        <title>Ralstonia phages.</title>
        <authorList>
            <person name="Trotereau A."/>
            <person name="Boyer C."/>
            <person name="Torres-Barcelo C."/>
        </authorList>
    </citation>
    <scope>NUCLEOTIDE SEQUENCE [LARGE SCALE GENOMIC DNA]</scope>
</reference>
<evidence type="ECO:0000313" key="1">
    <source>
        <dbReference type="EMBL" id="QMV33349.1"/>
    </source>
</evidence>
<sequence>MIEHTGPETLVGPFPGAVPPARPVGFIEQWELDQLKNGCVARVFPTKDEPHDVALFTHPEASATGLSDGWKQAAEWVRDNYQDYANIASLVDAMLARASAATACVACEGSPSSENNPCAVCGRAATVGEASVADDDVFTWLETEISAVDCRYRGDPSYDHDAYWMRERVLKLVKEAKDVFGKVAQQQAEPERCQQKLRIAGKPYPRTCRQCGLGPCSEIAPQQAAQRQVSAVGEANKLIGKPTPDKLIGPEGGAQIEWPPLVGCPYCGGAGAVNRAKYAEITAGSNDERRLMQLAAISTAAFGYWKDGDNIHPDYDSTALRDTAKLYAKYDELFKAAQQQAEPRQDRRRSFEVAEVSRGNDITRGDDGLYVNQFVQERWEDFDTQQAGPGADETNPILLWAEIHRLRAEAQGPDGCVTWKDAAIAERKLRVAAQSGQRAGVAPEYVMVQRRMRPTRRPEGEGWTDWEECSEDIARDCERVPVFHGQQHEVRWLFAAQSGQRAGVAGDVIEAAAKKLAKDFDCPWEHMPAQWKDDFRTKVRSIAAMLAAPTK</sequence>
<dbReference type="EMBL" id="MT740741">
    <property type="protein sequence ID" value="QMV33349.1"/>
    <property type="molecule type" value="Genomic_DNA"/>
</dbReference>
<dbReference type="Proteomes" id="UP000515235">
    <property type="component" value="Segment"/>
</dbReference>
<accession>A0A7G5BAM6</accession>
<protein>
    <submittedName>
        <fullName evidence="1">Uncharacterized protein</fullName>
    </submittedName>
</protein>
<name>A0A7G5BAM6_9CAUD</name>
<organism evidence="1 2">
    <name type="scientific">Ralstonia phage Hennie</name>
    <dbReference type="NCBI Taxonomy" id="2759729"/>
    <lineage>
        <taxon>Viruses</taxon>
        <taxon>Duplodnaviria</taxon>
        <taxon>Heunggongvirae</taxon>
        <taxon>Uroviricota</taxon>
        <taxon>Caudoviricetes</taxon>
        <taxon>Firingavirus</taxon>
        <taxon>Firingavirus firinga</taxon>
    </lineage>
</organism>
<proteinExistence type="predicted"/>